<evidence type="ECO:0000313" key="3">
    <source>
        <dbReference type="EMBL" id="OGY64400.1"/>
    </source>
</evidence>
<evidence type="ECO:0000313" key="4">
    <source>
        <dbReference type="Proteomes" id="UP000177960"/>
    </source>
</evidence>
<name>A0A1G1ZKJ3_9BACT</name>
<dbReference type="EMBL" id="MHJG01000003">
    <property type="protein sequence ID" value="OGY64400.1"/>
    <property type="molecule type" value="Genomic_DNA"/>
</dbReference>
<proteinExistence type="predicted"/>
<gene>
    <name evidence="3" type="ORF">A3B92_02625</name>
</gene>
<reference evidence="3 4" key="1">
    <citation type="journal article" date="2016" name="Nat. Commun.">
        <title>Thousands of microbial genomes shed light on interconnected biogeochemical processes in an aquifer system.</title>
        <authorList>
            <person name="Anantharaman K."/>
            <person name="Brown C.T."/>
            <person name="Hug L.A."/>
            <person name="Sharon I."/>
            <person name="Castelle C.J."/>
            <person name="Probst A.J."/>
            <person name="Thomas B.C."/>
            <person name="Singh A."/>
            <person name="Wilkins M.J."/>
            <person name="Karaoz U."/>
            <person name="Brodie E.L."/>
            <person name="Williams K.H."/>
            <person name="Hubbard S.S."/>
            <person name="Banfield J.F."/>
        </authorList>
    </citation>
    <scope>NUCLEOTIDE SEQUENCE [LARGE SCALE GENOMIC DNA]</scope>
</reference>
<sequence length="165" mass="19021">MVRKFSDINPTRNSGGREYPSDLPKPESATEKLKNFFCRNLAGWLALLIILALVWKLLVFFNVLPSSTFPKVDREKWQAVFLNNGQSYFGHLQEVNREYAILKDIYYLRVPDQQSAEPQSNINLVKLGSELHGPEDIMYIPKNQISFWENMRADSAVVKVITSQK</sequence>
<dbReference type="AlphaFoldDB" id="A0A1G1ZKJ3"/>
<protein>
    <submittedName>
        <fullName evidence="3">Uncharacterized protein</fullName>
    </submittedName>
</protein>
<feature type="region of interest" description="Disordered" evidence="1">
    <location>
        <begin position="1"/>
        <end position="26"/>
    </location>
</feature>
<dbReference type="Proteomes" id="UP000177960">
    <property type="component" value="Unassembled WGS sequence"/>
</dbReference>
<evidence type="ECO:0000256" key="2">
    <source>
        <dbReference type="SAM" id="Phobius"/>
    </source>
</evidence>
<organism evidence="3 4">
    <name type="scientific">Candidatus Harrisonbacteria bacterium RIFCSPHIGHO2_02_FULL_42_16</name>
    <dbReference type="NCBI Taxonomy" id="1798404"/>
    <lineage>
        <taxon>Bacteria</taxon>
        <taxon>Candidatus Harrisoniibacteriota</taxon>
    </lineage>
</organism>
<dbReference type="STRING" id="1798404.A3B92_02625"/>
<evidence type="ECO:0000256" key="1">
    <source>
        <dbReference type="SAM" id="MobiDB-lite"/>
    </source>
</evidence>
<comment type="caution">
    <text evidence="3">The sequence shown here is derived from an EMBL/GenBank/DDBJ whole genome shotgun (WGS) entry which is preliminary data.</text>
</comment>
<keyword evidence="2" id="KW-1133">Transmembrane helix</keyword>
<feature type="transmembrane region" description="Helical" evidence="2">
    <location>
        <begin position="41"/>
        <end position="64"/>
    </location>
</feature>
<accession>A0A1G1ZKJ3</accession>
<keyword evidence="2" id="KW-0472">Membrane</keyword>
<keyword evidence="2" id="KW-0812">Transmembrane</keyword>